<comment type="caution">
    <text evidence="1">The sequence shown here is derived from an EMBL/GenBank/DDBJ whole genome shotgun (WGS) entry which is preliminary data.</text>
</comment>
<dbReference type="RefSeq" id="WP_344627340.1">
    <property type="nucleotide sequence ID" value="NZ_BAAALD010000098.1"/>
</dbReference>
<proteinExistence type="predicted"/>
<sequence length="62" mass="6626">MLPGGCRLAWRPCHDAPPQGPEELRISPTGQACAVLPATEPGVYGLFWEWGDHPLPGGPPTH</sequence>
<reference evidence="1 2" key="1">
    <citation type="journal article" date="2019" name="Int. J. Syst. Evol. Microbiol.">
        <title>The Global Catalogue of Microorganisms (GCM) 10K type strain sequencing project: providing services to taxonomists for standard genome sequencing and annotation.</title>
        <authorList>
            <consortium name="The Broad Institute Genomics Platform"/>
            <consortium name="The Broad Institute Genome Sequencing Center for Infectious Disease"/>
            <person name="Wu L."/>
            <person name="Ma J."/>
        </authorList>
    </citation>
    <scope>NUCLEOTIDE SEQUENCE [LARGE SCALE GENOMIC DNA]</scope>
    <source>
        <strain evidence="1 2">JCM 13002</strain>
    </source>
</reference>
<dbReference type="EMBL" id="BAAALD010000098">
    <property type="protein sequence ID" value="GAA1116084.1"/>
    <property type="molecule type" value="Genomic_DNA"/>
</dbReference>
<organism evidence="1 2">
    <name type="scientific">Kitasatospora arboriphila</name>
    <dbReference type="NCBI Taxonomy" id="258052"/>
    <lineage>
        <taxon>Bacteria</taxon>
        <taxon>Bacillati</taxon>
        <taxon>Actinomycetota</taxon>
        <taxon>Actinomycetes</taxon>
        <taxon>Kitasatosporales</taxon>
        <taxon>Streptomycetaceae</taxon>
        <taxon>Kitasatospora</taxon>
    </lineage>
</organism>
<evidence type="ECO:0000313" key="2">
    <source>
        <dbReference type="Proteomes" id="UP001499987"/>
    </source>
</evidence>
<name>A0ABN1U5A0_9ACTN</name>
<keyword evidence="2" id="KW-1185">Reference proteome</keyword>
<protein>
    <submittedName>
        <fullName evidence="1">Uncharacterized protein</fullName>
    </submittedName>
</protein>
<gene>
    <name evidence="1" type="ORF">GCM10009663_65570</name>
</gene>
<evidence type="ECO:0000313" key="1">
    <source>
        <dbReference type="EMBL" id="GAA1116084.1"/>
    </source>
</evidence>
<accession>A0ABN1U5A0</accession>
<dbReference type="Proteomes" id="UP001499987">
    <property type="component" value="Unassembled WGS sequence"/>
</dbReference>